<protein>
    <submittedName>
        <fullName evidence="3">Uncharacterized protein</fullName>
    </submittedName>
</protein>
<comment type="caution">
    <text evidence="3">The sequence shown here is derived from an EMBL/GenBank/DDBJ whole genome shotgun (WGS) entry which is preliminary data.</text>
</comment>
<keyword evidence="4" id="KW-1185">Reference proteome</keyword>
<proteinExistence type="predicted"/>
<dbReference type="OrthoDB" id="8482249at2"/>
<feature type="region of interest" description="Disordered" evidence="1">
    <location>
        <begin position="75"/>
        <end position="96"/>
    </location>
</feature>
<evidence type="ECO:0000256" key="1">
    <source>
        <dbReference type="SAM" id="MobiDB-lite"/>
    </source>
</evidence>
<accession>A0A327KIN1</accession>
<sequence length="96" mass="9936">MDADRGPGLVSGLIVFVGSIGALFLIARFTHFVFMVIKDPDRFSAATIAQGALIAAGVLLVGGIVAAARLLLGRHDGDRHGRPHHGPVGHFSGRAA</sequence>
<feature type="transmembrane region" description="Helical" evidence="2">
    <location>
        <begin position="49"/>
        <end position="72"/>
    </location>
</feature>
<evidence type="ECO:0000256" key="2">
    <source>
        <dbReference type="SAM" id="Phobius"/>
    </source>
</evidence>
<feature type="transmembrane region" description="Helical" evidence="2">
    <location>
        <begin position="12"/>
        <end position="37"/>
    </location>
</feature>
<gene>
    <name evidence="3" type="ORF">CH338_14285</name>
</gene>
<name>A0A327KIN1_9BRAD</name>
<keyword evidence="2" id="KW-0812">Transmembrane</keyword>
<reference evidence="3 4" key="1">
    <citation type="submission" date="2017-07" db="EMBL/GenBank/DDBJ databases">
        <title>Draft Genome Sequences of Select Purple Nonsulfur Bacteria.</title>
        <authorList>
            <person name="Lasarre B."/>
            <person name="Mckinlay J.B."/>
        </authorList>
    </citation>
    <scope>NUCLEOTIDE SEQUENCE [LARGE SCALE GENOMIC DNA]</scope>
    <source>
        <strain evidence="3 4">DSM 11907</strain>
    </source>
</reference>
<keyword evidence="2" id="KW-0472">Membrane</keyword>
<dbReference type="AlphaFoldDB" id="A0A327KIN1"/>
<dbReference type="RefSeq" id="WP_111357838.1">
    <property type="nucleotide sequence ID" value="NZ_NHSK01000236.1"/>
</dbReference>
<dbReference type="Proteomes" id="UP000248863">
    <property type="component" value="Unassembled WGS sequence"/>
</dbReference>
<keyword evidence="2" id="KW-1133">Transmembrane helix</keyword>
<organism evidence="3 4">
    <name type="scientific">Rhodoplanes elegans</name>
    <dbReference type="NCBI Taxonomy" id="29408"/>
    <lineage>
        <taxon>Bacteria</taxon>
        <taxon>Pseudomonadati</taxon>
        <taxon>Pseudomonadota</taxon>
        <taxon>Alphaproteobacteria</taxon>
        <taxon>Hyphomicrobiales</taxon>
        <taxon>Nitrobacteraceae</taxon>
        <taxon>Rhodoplanes</taxon>
    </lineage>
</organism>
<evidence type="ECO:0000313" key="3">
    <source>
        <dbReference type="EMBL" id="RAI37961.1"/>
    </source>
</evidence>
<dbReference type="EMBL" id="NPEU01000151">
    <property type="protein sequence ID" value="RAI37961.1"/>
    <property type="molecule type" value="Genomic_DNA"/>
</dbReference>
<evidence type="ECO:0000313" key="4">
    <source>
        <dbReference type="Proteomes" id="UP000248863"/>
    </source>
</evidence>